<dbReference type="InterPro" id="IPR003808">
    <property type="entry name" value="Fe-S_metab-assoc_dom"/>
</dbReference>
<keyword evidence="4" id="KW-1185">Reference proteome</keyword>
<dbReference type="Gene3D" id="3.90.1010.10">
    <property type="match status" value="1"/>
</dbReference>
<dbReference type="PANTHER" id="PTHR43597">
    <property type="entry name" value="SULFUR ACCEPTOR PROTEIN CSDE"/>
    <property type="match status" value="1"/>
</dbReference>
<evidence type="ECO:0000256" key="1">
    <source>
        <dbReference type="ARBA" id="ARBA00010282"/>
    </source>
</evidence>
<dbReference type="SUPFAM" id="SSF82649">
    <property type="entry name" value="SufE/NifU"/>
    <property type="match status" value="1"/>
</dbReference>
<name>A0ABQ0E1P0_9PORP</name>
<evidence type="ECO:0000313" key="3">
    <source>
        <dbReference type="EMBL" id="GAB1251612.1"/>
    </source>
</evidence>
<feature type="domain" description="Fe-S metabolism associated" evidence="2">
    <location>
        <begin position="14"/>
        <end position="133"/>
    </location>
</feature>
<evidence type="ECO:0000259" key="2">
    <source>
        <dbReference type="Pfam" id="PF02657"/>
    </source>
</evidence>
<dbReference type="RefSeq" id="WP_411915416.1">
    <property type="nucleotide sequence ID" value="NZ_BAAFSF010000001.1"/>
</dbReference>
<comment type="similarity">
    <text evidence="1">Belongs to the SufE family.</text>
</comment>
<organism evidence="3 4">
    <name type="scientific">Porphyromonas miyakawae</name>
    <dbReference type="NCBI Taxonomy" id="3137470"/>
    <lineage>
        <taxon>Bacteria</taxon>
        <taxon>Pseudomonadati</taxon>
        <taxon>Bacteroidota</taxon>
        <taxon>Bacteroidia</taxon>
        <taxon>Bacteroidales</taxon>
        <taxon>Porphyromonadaceae</taxon>
        <taxon>Porphyromonas</taxon>
    </lineage>
</organism>
<dbReference type="EMBL" id="BAAFSF010000001">
    <property type="protein sequence ID" value="GAB1251612.1"/>
    <property type="molecule type" value="Genomic_DNA"/>
</dbReference>
<dbReference type="PANTHER" id="PTHR43597:SF5">
    <property type="entry name" value="SUFE-LIKE PROTEIN 2, CHLOROPLASTIC"/>
    <property type="match status" value="1"/>
</dbReference>
<proteinExistence type="inferred from homology"/>
<reference evidence="3 4" key="1">
    <citation type="journal article" date="2025" name="Int. J. Syst. Evol. Microbiol.">
        <title>Desulfovibrio falkowii sp. nov., Porphyromonas miyakawae sp. nov., Mediterraneibacter flintii sp. nov. and Owariibacterium komagatae gen. nov., sp. nov., isolated from human faeces.</title>
        <authorList>
            <person name="Hamaguchi T."/>
            <person name="Ohara M."/>
            <person name="Hisatomi A."/>
            <person name="Sekiguchi K."/>
            <person name="Takeda J.I."/>
            <person name="Ueyama J."/>
            <person name="Ito M."/>
            <person name="Nishiwaki H."/>
            <person name="Ogi T."/>
            <person name="Hirayama M."/>
            <person name="Ohkuma M."/>
            <person name="Sakamoto M."/>
            <person name="Ohno K."/>
        </authorList>
    </citation>
    <scope>NUCLEOTIDE SEQUENCE [LARGE SCALE GENOMIC DNA]</scope>
    <source>
        <strain evidence="3 4">13CB11C</strain>
    </source>
</reference>
<sequence>MTKTIEELQNELIDEFEPFDDWMDRYQLIIEMGDSLPLISDAEKVDDNLIEGCQSRVWIVCSQAPDGKLYFRADSDALIVKGIVAMLLRIYDGQTPNAILQTPLFFIEKLNLTGHLSPTRSNGLMAMLARIKEYATSKLEG</sequence>
<dbReference type="Pfam" id="PF02657">
    <property type="entry name" value="SufE"/>
    <property type="match status" value="1"/>
</dbReference>
<comment type="caution">
    <text evidence="3">The sequence shown here is derived from an EMBL/GenBank/DDBJ whole genome shotgun (WGS) entry which is preliminary data.</text>
</comment>
<protein>
    <submittedName>
        <fullName evidence="3">SufE family protein</fullName>
    </submittedName>
</protein>
<gene>
    <name evidence="3" type="ORF">Tsumi_07160</name>
</gene>
<dbReference type="Proteomes" id="UP001628220">
    <property type="component" value="Unassembled WGS sequence"/>
</dbReference>
<evidence type="ECO:0000313" key="4">
    <source>
        <dbReference type="Proteomes" id="UP001628220"/>
    </source>
</evidence>
<accession>A0ABQ0E1P0</accession>